<dbReference type="InterPro" id="IPR025634">
    <property type="entry name" value="DUF4292"/>
</dbReference>
<keyword evidence="2" id="KW-1185">Reference proteome</keyword>
<proteinExistence type="predicted"/>
<dbReference type="Pfam" id="PF14125">
    <property type="entry name" value="DUF4292"/>
    <property type="match status" value="1"/>
</dbReference>
<organism evidence="1 2">
    <name type="scientific">Bizionia saleffrena</name>
    <dbReference type="NCBI Taxonomy" id="291189"/>
    <lineage>
        <taxon>Bacteria</taxon>
        <taxon>Pseudomonadati</taxon>
        <taxon>Bacteroidota</taxon>
        <taxon>Flavobacteriia</taxon>
        <taxon>Flavobacteriales</taxon>
        <taxon>Flavobacteriaceae</taxon>
        <taxon>Bizionia</taxon>
    </lineage>
</organism>
<protein>
    <submittedName>
        <fullName evidence="1">DUF4292 domain-containing protein</fullName>
    </submittedName>
</protein>
<comment type="caution">
    <text evidence="1">The sequence shown here is derived from an EMBL/GenBank/DDBJ whole genome shotgun (WGS) entry which is preliminary data.</text>
</comment>
<accession>A0A8H2QEI1</accession>
<dbReference type="Proteomes" id="UP000323324">
    <property type="component" value="Unassembled WGS sequence"/>
</dbReference>
<reference evidence="1 2" key="1">
    <citation type="submission" date="2019-08" db="EMBL/GenBank/DDBJ databases">
        <title>Genomes of Antarctic Bizionia species.</title>
        <authorList>
            <person name="Bowman J.P."/>
        </authorList>
    </citation>
    <scope>NUCLEOTIDE SEQUENCE [LARGE SCALE GENOMIC DNA]</scope>
    <source>
        <strain evidence="1 2">HFD</strain>
    </source>
</reference>
<dbReference type="Gene3D" id="2.50.20.10">
    <property type="entry name" value="Lipoprotein localisation LolA/LolB/LppX"/>
    <property type="match status" value="1"/>
</dbReference>
<gene>
    <name evidence="1" type="ORF">ES676_08615</name>
</gene>
<dbReference type="PROSITE" id="PS51257">
    <property type="entry name" value="PROKAR_LIPOPROTEIN"/>
    <property type="match status" value="1"/>
</dbReference>
<name>A0A8H2QEI1_9FLAO</name>
<dbReference type="RefSeq" id="WP_148369916.1">
    <property type="nucleotide sequence ID" value="NZ_VSKM01000007.1"/>
</dbReference>
<evidence type="ECO:0000313" key="2">
    <source>
        <dbReference type="Proteomes" id="UP000323324"/>
    </source>
</evidence>
<dbReference type="AlphaFoldDB" id="A0A8H2QEI1"/>
<sequence length="258" mass="29424">MNIQRILGLLLVGITLSFTGCKSTQTVVSDGTLNPNLSAKQLIKNNTKNNADFTTLTSRIKIEIENGNKSQSVNFSLRMEKGKVIWLSKLGIVKAMITPTRVAFYNKLDNTYFDGDFAYLSELLGTELNFNKVQSLLLGESLFPLDHSDYNLSIYEKSYLLQPKQQEDVFEIFLLLNPTHFKMDSQQIAQSETSRLLQIDYVTYQNVENEILPEHIKIIALEKDEELEINIEMKGINLNEDLRFPFKIPSGFDAITLE</sequence>
<dbReference type="EMBL" id="VSKM01000007">
    <property type="protein sequence ID" value="TYB74233.1"/>
    <property type="molecule type" value="Genomic_DNA"/>
</dbReference>
<evidence type="ECO:0000313" key="1">
    <source>
        <dbReference type="EMBL" id="TYB74233.1"/>
    </source>
</evidence>